<dbReference type="CDD" id="cd07012">
    <property type="entry name" value="PBP2_Bug_TTT"/>
    <property type="match status" value="1"/>
</dbReference>
<dbReference type="AlphaFoldDB" id="A0A261QZE2"/>
<dbReference type="InterPro" id="IPR005064">
    <property type="entry name" value="BUG"/>
</dbReference>
<evidence type="ECO:0008006" key="4">
    <source>
        <dbReference type="Google" id="ProtNLM"/>
    </source>
</evidence>
<dbReference type="Proteomes" id="UP000216947">
    <property type="component" value="Unassembled WGS sequence"/>
</dbReference>
<dbReference type="RefSeq" id="WP_094797079.1">
    <property type="nucleotide sequence ID" value="NZ_NEVK01000006.1"/>
</dbReference>
<evidence type="ECO:0000256" key="1">
    <source>
        <dbReference type="ARBA" id="ARBA00006987"/>
    </source>
</evidence>
<dbReference type="PIRSF" id="PIRSF017082">
    <property type="entry name" value="YflP"/>
    <property type="match status" value="1"/>
</dbReference>
<dbReference type="Pfam" id="PF03401">
    <property type="entry name" value="TctC"/>
    <property type="match status" value="1"/>
</dbReference>
<dbReference type="InterPro" id="IPR006311">
    <property type="entry name" value="TAT_signal"/>
</dbReference>
<proteinExistence type="inferred from homology"/>
<organism evidence="2 3">
    <name type="scientific">Bordetella genomosp. 7</name>
    <dbReference type="NCBI Taxonomy" id="1416805"/>
    <lineage>
        <taxon>Bacteria</taxon>
        <taxon>Pseudomonadati</taxon>
        <taxon>Pseudomonadota</taxon>
        <taxon>Betaproteobacteria</taxon>
        <taxon>Burkholderiales</taxon>
        <taxon>Alcaligenaceae</taxon>
        <taxon>Bordetella</taxon>
    </lineage>
</organism>
<dbReference type="PROSITE" id="PS51318">
    <property type="entry name" value="TAT"/>
    <property type="match status" value="1"/>
</dbReference>
<dbReference type="InterPro" id="IPR042100">
    <property type="entry name" value="Bug_dom1"/>
</dbReference>
<reference evidence="3" key="1">
    <citation type="submission" date="2017-05" db="EMBL/GenBank/DDBJ databases">
        <title>Complete and WGS of Bordetella genogroups.</title>
        <authorList>
            <person name="Spilker T."/>
            <person name="Lipuma J."/>
        </authorList>
    </citation>
    <scope>NUCLEOTIDE SEQUENCE [LARGE SCALE GENOMIC DNA]</scope>
    <source>
        <strain evidence="3">AU18089</strain>
    </source>
</reference>
<protein>
    <recommendedName>
        <fullName evidence="4">ABC transporter substrate-binding protein</fullName>
    </recommendedName>
</protein>
<name>A0A261QZE2_9BORD</name>
<dbReference type="Gene3D" id="3.40.190.10">
    <property type="entry name" value="Periplasmic binding protein-like II"/>
    <property type="match status" value="1"/>
</dbReference>
<keyword evidence="3" id="KW-1185">Reference proteome</keyword>
<comment type="caution">
    <text evidence="2">The sequence shown here is derived from an EMBL/GenBank/DDBJ whole genome shotgun (WGS) entry which is preliminary data.</text>
</comment>
<gene>
    <name evidence="2" type="ORF">CAL19_13865</name>
</gene>
<dbReference type="EMBL" id="NEVK01000006">
    <property type="protein sequence ID" value="OZI18139.1"/>
    <property type="molecule type" value="Genomic_DNA"/>
</dbReference>
<evidence type="ECO:0000313" key="2">
    <source>
        <dbReference type="EMBL" id="OZI18139.1"/>
    </source>
</evidence>
<sequence length="341" mass="35793">MTNGIDDAASRARHGLRDGGRRTWLRGASLLAMLPLAGAARASAYPQRQLSMVVPFVPGGPVDIAGRALSEPLARHLGQTVIVMNKAGAGGNIGAEEVARSQPDGYTLLLALDSILTVNPFFYRQRPGQRAPALSPIGMVGELSSVLVVNARSPIKTAADFLDYGRRHELTAGSGGNATAGHLYAEQLKRDFGVKLTHVPYKGLSPAVQDLLAGNIDCIVALIPGVLPHVRAGSLRALGLTSTRPQALLPDLQPLSEQGLAGFSGASWLAVMAPEKIAPAVADQLSANLSTALREPGVVERLQSVGIDPYYADADQVRARIAREAAQWSTLLGAMQPSSPT</sequence>
<comment type="similarity">
    <text evidence="1">Belongs to the UPF0065 (bug) family.</text>
</comment>
<dbReference type="PANTHER" id="PTHR42928:SF5">
    <property type="entry name" value="BLR1237 PROTEIN"/>
    <property type="match status" value="1"/>
</dbReference>
<evidence type="ECO:0000313" key="3">
    <source>
        <dbReference type="Proteomes" id="UP000216947"/>
    </source>
</evidence>
<dbReference type="SUPFAM" id="SSF53850">
    <property type="entry name" value="Periplasmic binding protein-like II"/>
    <property type="match status" value="1"/>
</dbReference>
<dbReference type="Gene3D" id="3.40.190.150">
    <property type="entry name" value="Bordetella uptake gene, domain 1"/>
    <property type="match status" value="1"/>
</dbReference>
<dbReference type="PANTHER" id="PTHR42928">
    <property type="entry name" value="TRICARBOXYLATE-BINDING PROTEIN"/>
    <property type="match status" value="1"/>
</dbReference>
<accession>A0A261QZE2</accession>